<dbReference type="Proteomes" id="UP001404104">
    <property type="component" value="Unassembled WGS sequence"/>
</dbReference>
<sequence>MAGLGMAFADNRASPRDEVYHRAQAIGPDGGGIVLLIVNLSA</sequence>
<dbReference type="EMBL" id="JBDIMF010000001">
    <property type="protein sequence ID" value="MEN2785365.1"/>
    <property type="molecule type" value="Genomic_DNA"/>
</dbReference>
<reference evidence="1 2" key="1">
    <citation type="submission" date="2024-05" db="EMBL/GenBank/DDBJ databases">
        <authorList>
            <person name="Liu Q."/>
            <person name="Xin Y.-H."/>
        </authorList>
    </citation>
    <scope>NUCLEOTIDE SEQUENCE [LARGE SCALE GENOMIC DNA]</scope>
    <source>
        <strain evidence="1 2">CGMCC 1.15349</strain>
    </source>
</reference>
<keyword evidence="2" id="KW-1185">Reference proteome</keyword>
<organism evidence="1 2">
    <name type="scientific">Sphingomonas qilianensis</name>
    <dbReference type="NCBI Taxonomy" id="1736690"/>
    <lineage>
        <taxon>Bacteria</taxon>
        <taxon>Pseudomonadati</taxon>
        <taxon>Pseudomonadota</taxon>
        <taxon>Alphaproteobacteria</taxon>
        <taxon>Sphingomonadales</taxon>
        <taxon>Sphingomonadaceae</taxon>
        <taxon>Sphingomonas</taxon>
    </lineage>
</organism>
<evidence type="ECO:0000313" key="2">
    <source>
        <dbReference type="Proteomes" id="UP001404104"/>
    </source>
</evidence>
<name>A0ABU9XQL2_9SPHN</name>
<proteinExistence type="predicted"/>
<dbReference type="RefSeq" id="WP_345862836.1">
    <property type="nucleotide sequence ID" value="NZ_JBDIMF010000001.1"/>
</dbReference>
<evidence type="ECO:0000313" key="1">
    <source>
        <dbReference type="EMBL" id="MEN2785365.1"/>
    </source>
</evidence>
<accession>A0ABU9XQL2</accession>
<protein>
    <submittedName>
        <fullName evidence="1">Uncharacterized protein</fullName>
    </submittedName>
</protein>
<comment type="caution">
    <text evidence="1">The sequence shown here is derived from an EMBL/GenBank/DDBJ whole genome shotgun (WGS) entry which is preliminary data.</text>
</comment>
<gene>
    <name evidence="1" type="ORF">ABC969_02895</name>
</gene>